<evidence type="ECO:0000256" key="4">
    <source>
        <dbReference type="ARBA" id="ARBA00023180"/>
    </source>
</evidence>
<evidence type="ECO:0000256" key="2">
    <source>
        <dbReference type="ARBA" id="ARBA00022737"/>
    </source>
</evidence>
<evidence type="ECO:0000313" key="8">
    <source>
        <dbReference type="EMBL" id="KAK1329347.1"/>
    </source>
</evidence>
<dbReference type="PROSITE" id="PS50923">
    <property type="entry name" value="SUSHI"/>
    <property type="match status" value="2"/>
</dbReference>
<feature type="domain" description="Sushi" evidence="7">
    <location>
        <begin position="73"/>
        <end position="138"/>
    </location>
</feature>
<dbReference type="Proteomes" id="UP001177744">
    <property type="component" value="Unassembled WGS sequence"/>
</dbReference>
<dbReference type="InterPro" id="IPR050350">
    <property type="entry name" value="Compl-Cell_Adhes-Reg"/>
</dbReference>
<evidence type="ECO:0000256" key="6">
    <source>
        <dbReference type="SAM" id="MobiDB-lite"/>
    </source>
</evidence>
<keyword evidence="9" id="KW-1185">Reference proteome</keyword>
<keyword evidence="3" id="KW-1015">Disulfide bond</keyword>
<keyword evidence="1 5" id="KW-0768">Sushi</keyword>
<dbReference type="PANTHER" id="PTHR19325">
    <property type="entry name" value="COMPLEMENT COMPONENT-RELATED SUSHI DOMAIN-CONTAINING"/>
    <property type="match status" value="1"/>
</dbReference>
<feature type="region of interest" description="Disordered" evidence="6">
    <location>
        <begin position="211"/>
        <end position="265"/>
    </location>
</feature>
<evidence type="ECO:0000256" key="5">
    <source>
        <dbReference type="PROSITE-ProRule" id="PRU00302"/>
    </source>
</evidence>
<accession>A0AA40HDP3</accession>
<dbReference type="SMART" id="SM00032">
    <property type="entry name" value="CCP"/>
    <property type="match status" value="2"/>
</dbReference>
<evidence type="ECO:0000256" key="1">
    <source>
        <dbReference type="ARBA" id="ARBA00022659"/>
    </source>
</evidence>
<feature type="compositionally biased region" description="Pro residues" evidence="6">
    <location>
        <begin position="211"/>
        <end position="220"/>
    </location>
</feature>
<dbReference type="EMBL" id="JAULJE010000022">
    <property type="protein sequence ID" value="KAK1329347.1"/>
    <property type="molecule type" value="Genomic_DNA"/>
</dbReference>
<evidence type="ECO:0000313" key="9">
    <source>
        <dbReference type="Proteomes" id="UP001177744"/>
    </source>
</evidence>
<dbReference type="AlphaFoldDB" id="A0AA40HDP3"/>
<dbReference type="InterPro" id="IPR035976">
    <property type="entry name" value="Sushi/SCR/CCP_sf"/>
</dbReference>
<proteinExistence type="predicted"/>
<evidence type="ECO:0000259" key="7">
    <source>
        <dbReference type="PROSITE" id="PS50923"/>
    </source>
</evidence>
<dbReference type="Pfam" id="PF00084">
    <property type="entry name" value="Sushi"/>
    <property type="match status" value="2"/>
</dbReference>
<feature type="compositionally biased region" description="Low complexity" evidence="6">
    <location>
        <begin position="221"/>
        <end position="238"/>
    </location>
</feature>
<keyword evidence="4" id="KW-0325">Glycoprotein</keyword>
<gene>
    <name evidence="8" type="ORF">QTO34_011531</name>
</gene>
<comment type="caution">
    <text evidence="5">Lacks conserved residue(s) required for the propagation of feature annotation.</text>
</comment>
<dbReference type="InterPro" id="IPR000436">
    <property type="entry name" value="Sushi_SCR_CCP_dom"/>
</dbReference>
<dbReference type="CDD" id="cd00033">
    <property type="entry name" value="CCP"/>
    <property type="match status" value="2"/>
</dbReference>
<name>A0AA40HDP3_CNENI</name>
<sequence length="389" mass="42347">MGTSSPEACTRKSCPQLTEPVNGRVEGTFQFGSQANYSCNEGYYLLGNPVLYCELSGNDVAWSGNPHSVKVKILCQPPPQIPNGEFTNSHRDTFEYNEVVTYSCKPSGLPDEYSLVGESRLVCSGPNKWSSDPPVCKVVKCEYPHQSLMETLCQDLEKNFTTKQRLNMNATRVIPLKAAAKLSVKLIAPGYPRSLAVLKLKLFSFPVVTTPPPSTTPPILSPSVSTPPSTKPPISSVTGVEPSPPTKPPVSSIPGRPPTDETPSKTLGAGVIVAIVLAVGDRPPMLWVLRTHCEEQRRVGAKPQTSGCQPWLRIGITWGGNCCQDSLPESPSEPSIQCAFPLTPLQPTRWYILAKRDSQPTKRFQVHGLENEIRDVPQSSNLLILTSST</sequence>
<organism evidence="8 9">
    <name type="scientific">Cnephaeus nilssonii</name>
    <name type="common">Northern bat</name>
    <name type="synonym">Eptesicus nilssonii</name>
    <dbReference type="NCBI Taxonomy" id="3371016"/>
    <lineage>
        <taxon>Eukaryota</taxon>
        <taxon>Metazoa</taxon>
        <taxon>Chordata</taxon>
        <taxon>Craniata</taxon>
        <taxon>Vertebrata</taxon>
        <taxon>Euteleostomi</taxon>
        <taxon>Mammalia</taxon>
        <taxon>Eutheria</taxon>
        <taxon>Laurasiatheria</taxon>
        <taxon>Chiroptera</taxon>
        <taxon>Yangochiroptera</taxon>
        <taxon>Vespertilionidae</taxon>
        <taxon>Cnephaeus</taxon>
    </lineage>
</organism>
<comment type="caution">
    <text evidence="8">The sequence shown here is derived from an EMBL/GenBank/DDBJ whole genome shotgun (WGS) entry which is preliminary data.</text>
</comment>
<dbReference type="PANTHER" id="PTHR19325:SF521">
    <property type="entry name" value="MEMBRANE COFACTOR PROTEIN"/>
    <property type="match status" value="1"/>
</dbReference>
<feature type="domain" description="Sushi" evidence="7">
    <location>
        <begin position="12"/>
        <end position="71"/>
    </location>
</feature>
<reference evidence="8" key="1">
    <citation type="submission" date="2023-06" db="EMBL/GenBank/DDBJ databases">
        <title>Reference genome for the Northern bat (Eptesicus nilssonii), a most northern bat species.</title>
        <authorList>
            <person name="Laine V.N."/>
            <person name="Pulliainen A.T."/>
            <person name="Lilley T.M."/>
        </authorList>
    </citation>
    <scope>NUCLEOTIDE SEQUENCE</scope>
    <source>
        <strain evidence="8">BLF_Eptnil</strain>
        <tissue evidence="8">Kidney</tissue>
    </source>
</reference>
<protein>
    <recommendedName>
        <fullName evidence="7">Sushi domain-containing protein</fullName>
    </recommendedName>
</protein>
<keyword evidence="2" id="KW-0677">Repeat</keyword>
<dbReference type="SUPFAM" id="SSF57535">
    <property type="entry name" value="Complement control module/SCR domain"/>
    <property type="match status" value="2"/>
</dbReference>
<evidence type="ECO:0000256" key="3">
    <source>
        <dbReference type="ARBA" id="ARBA00023157"/>
    </source>
</evidence>
<dbReference type="Gene3D" id="2.10.70.10">
    <property type="entry name" value="Complement Module, domain 1"/>
    <property type="match status" value="2"/>
</dbReference>